<gene>
    <name evidence="4" type="ORF">LCGC14_1994670</name>
</gene>
<dbReference type="PANTHER" id="PTHR42862:SF1">
    <property type="entry name" value="DELTA-1-PYRROLINE-5-CARBOXYLATE DEHYDROGENASE 2, ISOFORM A-RELATED"/>
    <property type="match status" value="1"/>
</dbReference>
<dbReference type="InterPro" id="IPR015590">
    <property type="entry name" value="Aldehyde_DH_dom"/>
</dbReference>
<reference evidence="4" key="1">
    <citation type="journal article" date="2015" name="Nature">
        <title>Complex archaea that bridge the gap between prokaryotes and eukaryotes.</title>
        <authorList>
            <person name="Spang A."/>
            <person name="Saw J.H."/>
            <person name="Jorgensen S.L."/>
            <person name="Zaremba-Niedzwiedzka K."/>
            <person name="Martijn J."/>
            <person name="Lind A.E."/>
            <person name="van Eijk R."/>
            <person name="Schleper C."/>
            <person name="Guy L."/>
            <person name="Ettema T.J."/>
        </authorList>
    </citation>
    <scope>NUCLEOTIDE SEQUENCE</scope>
</reference>
<protein>
    <recommendedName>
        <fullName evidence="3">Aldehyde dehydrogenase domain-containing protein</fullName>
    </recommendedName>
</protein>
<evidence type="ECO:0000313" key="4">
    <source>
        <dbReference type="EMBL" id="KKL81449.1"/>
    </source>
</evidence>
<keyword evidence="1" id="KW-0560">Oxidoreductase</keyword>
<dbReference type="Gene3D" id="3.40.605.10">
    <property type="entry name" value="Aldehyde Dehydrogenase, Chain A, domain 1"/>
    <property type="match status" value="1"/>
</dbReference>
<proteinExistence type="predicted"/>
<dbReference type="PANTHER" id="PTHR42862">
    <property type="entry name" value="DELTA-1-PYRROLINE-5-CARBOXYLATE DEHYDROGENASE 1, ISOFORM A-RELATED"/>
    <property type="match status" value="1"/>
</dbReference>
<dbReference type="Gene3D" id="3.40.309.10">
    <property type="entry name" value="Aldehyde Dehydrogenase, Chain A, domain 2"/>
    <property type="match status" value="1"/>
</dbReference>
<dbReference type="EMBL" id="LAZR01022560">
    <property type="protein sequence ID" value="KKL81449.1"/>
    <property type="molecule type" value="Genomic_DNA"/>
</dbReference>
<organism evidence="4">
    <name type="scientific">marine sediment metagenome</name>
    <dbReference type="NCBI Taxonomy" id="412755"/>
    <lineage>
        <taxon>unclassified sequences</taxon>
        <taxon>metagenomes</taxon>
        <taxon>ecological metagenomes</taxon>
    </lineage>
</organism>
<evidence type="ECO:0000256" key="2">
    <source>
        <dbReference type="ARBA" id="ARBA00023027"/>
    </source>
</evidence>
<keyword evidence="2" id="KW-0520">NAD</keyword>
<evidence type="ECO:0000259" key="3">
    <source>
        <dbReference type="Pfam" id="PF00171"/>
    </source>
</evidence>
<dbReference type="InterPro" id="IPR016161">
    <property type="entry name" value="Ald_DH/histidinol_DH"/>
</dbReference>
<accession>A0A0F9F4U6</accession>
<dbReference type="GO" id="GO:0009898">
    <property type="term" value="C:cytoplasmic side of plasma membrane"/>
    <property type="evidence" value="ECO:0007669"/>
    <property type="project" value="TreeGrafter"/>
</dbReference>
<dbReference type="SUPFAM" id="SSF53720">
    <property type="entry name" value="ALDH-like"/>
    <property type="match status" value="1"/>
</dbReference>
<dbReference type="InterPro" id="IPR016162">
    <property type="entry name" value="Ald_DH_N"/>
</dbReference>
<dbReference type="AlphaFoldDB" id="A0A0F9F4U6"/>
<name>A0A0F9F4U6_9ZZZZ</name>
<dbReference type="Pfam" id="PF00171">
    <property type="entry name" value="Aldedh"/>
    <property type="match status" value="1"/>
</dbReference>
<feature type="non-terminal residue" evidence="4">
    <location>
        <position position="1"/>
    </location>
</feature>
<feature type="domain" description="Aldehyde dehydrogenase" evidence="3">
    <location>
        <begin position="2"/>
        <end position="164"/>
    </location>
</feature>
<evidence type="ECO:0000256" key="1">
    <source>
        <dbReference type="ARBA" id="ARBA00023002"/>
    </source>
</evidence>
<dbReference type="InterPro" id="IPR050485">
    <property type="entry name" value="Proline_metab_enzyme"/>
</dbReference>
<dbReference type="GO" id="GO:0010133">
    <property type="term" value="P:L-proline catabolic process to L-glutamate"/>
    <property type="evidence" value="ECO:0007669"/>
    <property type="project" value="TreeGrafter"/>
</dbReference>
<dbReference type="GO" id="GO:0003842">
    <property type="term" value="F:L-glutamate gamma-semialdehyde dehydrogenase activity"/>
    <property type="evidence" value="ECO:0007669"/>
    <property type="project" value="TreeGrafter"/>
</dbReference>
<comment type="caution">
    <text evidence="4">The sequence shown here is derived from an EMBL/GenBank/DDBJ whole genome shotgun (WGS) entry which is preliminary data.</text>
</comment>
<dbReference type="InterPro" id="IPR016163">
    <property type="entry name" value="Ald_DH_C"/>
</dbReference>
<sequence length="385" mass="43259">AARSYRMGSVWDFENKMGPLIQAPEGALKEALMKLAPGETWALKPEDIKGNPMLWTPGVKWDVKPGSDTHLIEFFGPLLGVMCAENLGHAIDLVNQTGYGLTSGLESLDEREHEKWKASTRAGNLYINRGTTGAMVLRQPFGGMRKSALGAGIKVGGTNYVSQFVDHEETGFPFVSAILKDHPLLRLSQKWQRKLDAGDLAKFKTDLKKTVHAIRSYLYQYEQEFSQEKDYFHLRGQDNIVRYLPIDTVLIRLHADDNLFETLARIAAATISGCNIEISIPNGLKNRVIVFLMGTDGEEMVGDAPMTFESDRDAARKIGDARRIRYAAPERVPLEVHRTAAKGGFYISSRKVMMEGRIELLQYLQEQSVCYDYHRYGNLGERTLI</sequence>